<keyword evidence="2 5" id="KW-0808">Transferase</keyword>
<dbReference type="InterPro" id="IPR052356">
    <property type="entry name" value="Thiol_S-MT"/>
</dbReference>
<evidence type="ECO:0000256" key="3">
    <source>
        <dbReference type="ARBA" id="ARBA00022691"/>
    </source>
</evidence>
<dbReference type="InterPro" id="IPR023576">
    <property type="entry name" value="UbiE/COQ5_MeTrFase_CS"/>
</dbReference>
<dbReference type="GO" id="GO:0008757">
    <property type="term" value="F:S-adenosylmethionine-dependent methyltransferase activity"/>
    <property type="evidence" value="ECO:0007669"/>
    <property type="project" value="InterPro"/>
</dbReference>
<dbReference type="GO" id="GO:0032259">
    <property type="term" value="P:methylation"/>
    <property type="evidence" value="ECO:0007669"/>
    <property type="project" value="UniProtKB-KW"/>
</dbReference>
<accession>A0A3B0SD21</accession>
<dbReference type="InterPro" id="IPR013216">
    <property type="entry name" value="Methyltransf_11"/>
</dbReference>
<dbReference type="SUPFAM" id="SSF53335">
    <property type="entry name" value="S-adenosyl-L-methionine-dependent methyltransferases"/>
    <property type="match status" value="1"/>
</dbReference>
<dbReference type="InterPro" id="IPR029063">
    <property type="entry name" value="SAM-dependent_MTases_sf"/>
</dbReference>
<organism evidence="5">
    <name type="scientific">hydrothermal vent metagenome</name>
    <dbReference type="NCBI Taxonomy" id="652676"/>
    <lineage>
        <taxon>unclassified sequences</taxon>
        <taxon>metagenomes</taxon>
        <taxon>ecological metagenomes</taxon>
    </lineage>
</organism>
<dbReference type="Gene3D" id="3.40.50.150">
    <property type="entry name" value="Vaccinia Virus protein VP39"/>
    <property type="match status" value="1"/>
</dbReference>
<dbReference type="CDD" id="cd02440">
    <property type="entry name" value="AdoMet_MTases"/>
    <property type="match status" value="1"/>
</dbReference>
<reference evidence="5" key="1">
    <citation type="submission" date="2018-06" db="EMBL/GenBank/DDBJ databases">
        <authorList>
            <person name="Zhirakovskaya E."/>
        </authorList>
    </citation>
    <scope>NUCLEOTIDE SEQUENCE</scope>
</reference>
<evidence type="ECO:0000256" key="1">
    <source>
        <dbReference type="ARBA" id="ARBA00022603"/>
    </source>
</evidence>
<dbReference type="PANTHER" id="PTHR45036:SF1">
    <property type="entry name" value="METHYLTRANSFERASE LIKE 7A"/>
    <property type="match status" value="1"/>
</dbReference>
<evidence type="ECO:0000256" key="2">
    <source>
        <dbReference type="ARBA" id="ARBA00022679"/>
    </source>
</evidence>
<dbReference type="PROSITE" id="PS01184">
    <property type="entry name" value="UBIE_2"/>
    <property type="match status" value="1"/>
</dbReference>
<proteinExistence type="predicted"/>
<evidence type="ECO:0000259" key="4">
    <source>
        <dbReference type="Pfam" id="PF08241"/>
    </source>
</evidence>
<protein>
    <submittedName>
        <fullName evidence="5">SAM-dependent methyltransferase PA0798 (UbiE paralog)</fullName>
    </submittedName>
</protein>
<gene>
    <name evidence="5" type="ORF">MNBD_ALPHA08-180</name>
</gene>
<dbReference type="PANTHER" id="PTHR45036">
    <property type="entry name" value="METHYLTRANSFERASE LIKE 7B"/>
    <property type="match status" value="1"/>
</dbReference>
<feature type="domain" description="Methyltransferase type 11" evidence="4">
    <location>
        <begin position="39"/>
        <end position="135"/>
    </location>
</feature>
<dbReference type="AlphaFoldDB" id="A0A3B0SD21"/>
<evidence type="ECO:0000313" key="5">
    <source>
        <dbReference type="EMBL" id="VAW03108.1"/>
    </source>
</evidence>
<keyword evidence="1 5" id="KW-0489">Methyltransferase</keyword>
<sequence>MTGPFDKYVLPRLIEWACSNASILEQRQIVVPQAKGTVLEVGIGSGLNLPYYDRAKVKNIIGIDPGEGILKLGQERFDKMDVPLEVLAESAEKIPLETGSVDTVLLTWAGCSIPDIQTALTEMRRVLRPDGQLVFCEHGRSNEPHIARRQDWLNKVWPYFAGGCNVNRDFEALIKEAGFKIKQLDTFYAMKSPKTVTFHYRGVAGKA</sequence>
<dbReference type="Pfam" id="PF08241">
    <property type="entry name" value="Methyltransf_11"/>
    <property type="match status" value="1"/>
</dbReference>
<dbReference type="EMBL" id="UOEC01000206">
    <property type="protein sequence ID" value="VAW03108.1"/>
    <property type="molecule type" value="Genomic_DNA"/>
</dbReference>
<keyword evidence="3" id="KW-0949">S-adenosyl-L-methionine</keyword>
<name>A0A3B0SD21_9ZZZZ</name>